<evidence type="ECO:0000259" key="1">
    <source>
        <dbReference type="Pfam" id="PF05043"/>
    </source>
</evidence>
<proteinExistence type="predicted"/>
<keyword evidence="3" id="KW-1185">Reference proteome</keyword>
<dbReference type="RefSeq" id="WP_126824112.1">
    <property type="nucleotide sequence ID" value="NZ_JBHLWU010000002.1"/>
</dbReference>
<dbReference type="Pfam" id="PF05043">
    <property type="entry name" value="Mga"/>
    <property type="match status" value="1"/>
</dbReference>
<evidence type="ECO:0000313" key="2">
    <source>
        <dbReference type="EMBL" id="RSU06949.1"/>
    </source>
</evidence>
<dbReference type="Proteomes" id="UP000288669">
    <property type="component" value="Unassembled WGS sequence"/>
</dbReference>
<protein>
    <recommendedName>
        <fullName evidence="1">Mga helix-turn-helix domain-containing protein</fullName>
    </recommendedName>
</protein>
<accession>A0A430AGA9</accession>
<reference evidence="2 3" key="1">
    <citation type="submission" date="2017-05" db="EMBL/GenBank/DDBJ databases">
        <title>Vagococcus spp. assemblies.</title>
        <authorList>
            <person name="Gulvik C.A."/>
        </authorList>
    </citation>
    <scope>NUCLEOTIDE SEQUENCE [LARGE SCALE GENOMIC DNA]</scope>
    <source>
        <strain evidence="2 3">DSM 24756</strain>
    </source>
</reference>
<organism evidence="2 3">
    <name type="scientific">Vagococcus entomophilus</name>
    <dbReference type="NCBI Taxonomy" id="1160095"/>
    <lineage>
        <taxon>Bacteria</taxon>
        <taxon>Bacillati</taxon>
        <taxon>Bacillota</taxon>
        <taxon>Bacilli</taxon>
        <taxon>Lactobacillales</taxon>
        <taxon>Enterococcaceae</taxon>
        <taxon>Vagococcus</taxon>
    </lineage>
</organism>
<dbReference type="InterPro" id="IPR007737">
    <property type="entry name" value="Mga_HTH"/>
</dbReference>
<dbReference type="EMBL" id="NGJZ01000002">
    <property type="protein sequence ID" value="RSU06949.1"/>
    <property type="molecule type" value="Genomic_DNA"/>
</dbReference>
<feature type="domain" description="Mga helix-turn-helix" evidence="1">
    <location>
        <begin position="89"/>
        <end position="161"/>
    </location>
</feature>
<name>A0A430AGA9_9ENTE</name>
<gene>
    <name evidence="2" type="ORF">CBF30_06725</name>
</gene>
<comment type="caution">
    <text evidence="2">The sequence shown here is derived from an EMBL/GenBank/DDBJ whole genome shotgun (WGS) entry which is preliminary data.</text>
</comment>
<sequence>MILEFLDEHARYKLYILQILEIRKNQFLTLAKMCELLGLSKYKVQVYLEELQSELSKGEKELFAVEIMDKGELEWTAIDAEVIRYQRYLYAKQSIRFRLFHNLFMGKYTMDRFAVEESLSLAQVYNIRKELVFVLNQWDLDIEGMNIVGKNEVAVRNSIFEIYYYFFNGIEYPFEEKVFKQCSQIKDIVIYSQQMRLIYTKQIKMEIFLAVQLIRARQGHVLETSLPNLSGSKSDIQKNLEPFYNKLLFKKEKEEQIAEEIKWVLLFLIIDLEVVCLEYEVKDDQRQHIKNLSNKLLLSVKKHVQEETIHEEWVKKICNKTQLNMMRFFYFRYRATTFIEDEQRAYFRSFYPTFHKISIDFIETARCFDETLWDTEEALSKAYYDCLFTLISIIPINEVEKKINICVDFSHGEEYTKFVCKNIENFRDLNITIQEIHNQYTDIYMSDFAIKRLNCRQIIWRNPPTSSDWEEFADCVLKIKKEKFNE</sequence>
<dbReference type="AlphaFoldDB" id="A0A430AGA9"/>
<evidence type="ECO:0000313" key="3">
    <source>
        <dbReference type="Proteomes" id="UP000288669"/>
    </source>
</evidence>
<dbReference type="OrthoDB" id="2143991at2"/>